<accession>A0ABU3K5C4</accession>
<dbReference type="SFLD" id="SFLDG01138">
    <property type="entry name" value="C1.6.2:_Deoxy-d-mannose-octulo"/>
    <property type="match status" value="1"/>
</dbReference>
<comment type="subunit">
    <text evidence="3">Homotetramer.</text>
</comment>
<dbReference type="PANTHER" id="PTHR21485">
    <property type="entry name" value="HAD SUPERFAMILY MEMBERS CMAS AND KDSC"/>
    <property type="match status" value="1"/>
</dbReference>
<organism evidence="7 8">
    <name type="scientific">Candidatus Nitronereus thalassa</name>
    <dbReference type="NCBI Taxonomy" id="3020898"/>
    <lineage>
        <taxon>Bacteria</taxon>
        <taxon>Pseudomonadati</taxon>
        <taxon>Nitrospirota</taxon>
        <taxon>Nitrospiria</taxon>
        <taxon>Nitrospirales</taxon>
        <taxon>Nitrospiraceae</taxon>
        <taxon>Candidatus Nitronereus</taxon>
    </lineage>
</organism>
<evidence type="ECO:0000313" key="8">
    <source>
        <dbReference type="Proteomes" id="UP001250932"/>
    </source>
</evidence>
<evidence type="ECO:0000256" key="2">
    <source>
        <dbReference type="ARBA" id="ARBA00005893"/>
    </source>
</evidence>
<dbReference type="SUPFAM" id="SSF56784">
    <property type="entry name" value="HAD-like"/>
    <property type="match status" value="1"/>
</dbReference>
<name>A0ABU3K5C4_9BACT</name>
<dbReference type="Gene3D" id="3.40.50.1000">
    <property type="entry name" value="HAD superfamily/HAD-like"/>
    <property type="match status" value="1"/>
</dbReference>
<dbReference type="SFLD" id="SFLDS00003">
    <property type="entry name" value="Haloacid_Dehalogenase"/>
    <property type="match status" value="1"/>
</dbReference>
<comment type="cofactor">
    <cofactor evidence="1">
        <name>Mg(2+)</name>
        <dbReference type="ChEBI" id="CHEBI:18420"/>
    </cofactor>
</comment>
<evidence type="ECO:0000256" key="5">
    <source>
        <dbReference type="ARBA" id="ARBA00022801"/>
    </source>
</evidence>
<evidence type="ECO:0000313" key="7">
    <source>
        <dbReference type="EMBL" id="MDT7041543.1"/>
    </source>
</evidence>
<dbReference type="Pfam" id="PF08282">
    <property type="entry name" value="Hydrolase_3"/>
    <property type="match status" value="1"/>
</dbReference>
<dbReference type="InterPro" id="IPR023214">
    <property type="entry name" value="HAD_sf"/>
</dbReference>
<dbReference type="SFLD" id="SFLDG01136">
    <property type="entry name" value="C1.6:_Phosphoserine_Phosphatas"/>
    <property type="match status" value="1"/>
</dbReference>
<gene>
    <name evidence="7" type="ORF">PPG34_04225</name>
</gene>
<keyword evidence="4" id="KW-0479">Metal-binding</keyword>
<comment type="caution">
    <text evidence="7">The sequence shown here is derived from an EMBL/GenBank/DDBJ whole genome shotgun (WGS) entry which is preliminary data.</text>
</comment>
<keyword evidence="6" id="KW-0460">Magnesium</keyword>
<dbReference type="InterPro" id="IPR036412">
    <property type="entry name" value="HAD-like_sf"/>
</dbReference>
<keyword evidence="5 7" id="KW-0378">Hydrolase</keyword>
<evidence type="ECO:0000256" key="6">
    <source>
        <dbReference type="ARBA" id="ARBA00022842"/>
    </source>
</evidence>
<protein>
    <submittedName>
        <fullName evidence="7">HAD hydrolase family protein</fullName>
    </submittedName>
</protein>
<reference evidence="7 8" key="1">
    <citation type="journal article" date="2023" name="ISME J.">
        <title>Cultivation and genomic characterization of novel and ubiquitous marine nitrite-oxidizing bacteria from the Nitrospirales.</title>
        <authorList>
            <person name="Mueller A.J."/>
            <person name="Daebeler A."/>
            <person name="Herbold C.W."/>
            <person name="Kirkegaard R.H."/>
            <person name="Daims H."/>
        </authorList>
    </citation>
    <scope>NUCLEOTIDE SEQUENCE [LARGE SCALE GENOMIC DNA]</scope>
    <source>
        <strain evidence="7 8">EB</strain>
    </source>
</reference>
<dbReference type="InterPro" id="IPR010023">
    <property type="entry name" value="KdsC_fam"/>
</dbReference>
<dbReference type="Proteomes" id="UP001250932">
    <property type="component" value="Unassembled WGS sequence"/>
</dbReference>
<sequence>MNKAKKIPIQQLRLIVYDFDGVMTDNRVLTMEDGREGVWVSRADGLGIELIKNKGIPQIILSTETNKVVKARAKKVGLPILMGVKDKRATLTQYCQKKRLPLSSILYIGNDVNDLEAMKLVGFPIAPADAHPTICKMANKVLQTRGGEGVIRELADLLN</sequence>
<proteinExistence type="inferred from homology"/>
<comment type="similarity">
    <text evidence="2">Belongs to the KdsC family.</text>
</comment>
<dbReference type="PANTHER" id="PTHR21485:SF3">
    <property type="entry name" value="N-ACYLNEURAMINATE CYTIDYLYLTRANSFERASE"/>
    <property type="match status" value="1"/>
</dbReference>
<evidence type="ECO:0000256" key="1">
    <source>
        <dbReference type="ARBA" id="ARBA00001946"/>
    </source>
</evidence>
<dbReference type="EMBL" id="JAQOUE010000001">
    <property type="protein sequence ID" value="MDT7041543.1"/>
    <property type="molecule type" value="Genomic_DNA"/>
</dbReference>
<evidence type="ECO:0000256" key="4">
    <source>
        <dbReference type="ARBA" id="ARBA00022723"/>
    </source>
</evidence>
<keyword evidence="8" id="KW-1185">Reference proteome</keyword>
<dbReference type="InterPro" id="IPR050793">
    <property type="entry name" value="CMP-NeuNAc_synthase"/>
</dbReference>
<dbReference type="GO" id="GO:0016787">
    <property type="term" value="F:hydrolase activity"/>
    <property type="evidence" value="ECO:0007669"/>
    <property type="project" value="UniProtKB-KW"/>
</dbReference>
<evidence type="ECO:0000256" key="3">
    <source>
        <dbReference type="ARBA" id="ARBA00011881"/>
    </source>
</evidence>
<dbReference type="RefSeq" id="WP_313831893.1">
    <property type="nucleotide sequence ID" value="NZ_JAQOUE010000001.1"/>
</dbReference>